<organism evidence="1 2">
    <name type="scientific">Lasiodiplodia theobromae</name>
    <dbReference type="NCBI Taxonomy" id="45133"/>
    <lineage>
        <taxon>Eukaryota</taxon>
        <taxon>Fungi</taxon>
        <taxon>Dikarya</taxon>
        <taxon>Ascomycota</taxon>
        <taxon>Pezizomycotina</taxon>
        <taxon>Dothideomycetes</taxon>
        <taxon>Dothideomycetes incertae sedis</taxon>
        <taxon>Botryosphaeriales</taxon>
        <taxon>Botryosphaeriaceae</taxon>
        <taxon>Lasiodiplodia</taxon>
    </lineage>
</organism>
<evidence type="ECO:0000313" key="1">
    <source>
        <dbReference type="EMBL" id="KAB2576244.1"/>
    </source>
</evidence>
<sequence>MALTERPPNTAACLERLKAEVQAKLEASSLDRKPERCGEGFHRSMLTAIQLIFSYLDPMTLAELQDDFLQGLDQQRKLHATVHRMEGFAYFIITTKPLPTWNFKNSGAWAAKLVSWAEKELGPDGISYALLGAGTGWFDEDEATTPVIGALKDFLERTPVPLSLVTRDLMTQLLMACTRIVLPESYRDGAFPLRPLKWSSEEKAIMMTIDIPLTYVTRGDTDDPIQLPYGYDFEMAIPSDTPDECADLKADPFFLFNFSEDVDKHATDAQKALAKFIYANCARYALGQFEAVILAQALLNQHAKKYSNLTFSKDVLGLPPPGILNEYRTYMPDIFGVGEQSQDIREAISRYTSLVVDKYFGRQQKGKRTASLLTEGKAKAREQCAILQQRMSKMRTKLSNSIMTGMRSGLLKLARGKSDSQEQLTKARLDNLERDMKARMDSLERDVKDRLELLEHVPQRTFRSELTVSIRKP</sequence>
<gene>
    <name evidence="1" type="ORF">DBV05_g5094</name>
</gene>
<dbReference type="AlphaFoldDB" id="A0A5N5DGZ0"/>
<dbReference type="EMBL" id="VCHE01000025">
    <property type="protein sequence ID" value="KAB2576244.1"/>
    <property type="molecule type" value="Genomic_DNA"/>
</dbReference>
<name>A0A5N5DGZ0_9PEZI</name>
<reference evidence="1 2" key="1">
    <citation type="journal article" date="2019" name="Sci. Rep.">
        <title>A multi-omics analysis of the grapevine pathogen Lasiodiplodia theobromae reveals that temperature affects the expression of virulence- and pathogenicity-related genes.</title>
        <authorList>
            <person name="Felix C."/>
            <person name="Meneses R."/>
            <person name="Goncalves M.F.M."/>
            <person name="Tilleman L."/>
            <person name="Duarte A.S."/>
            <person name="Jorrin-Novo J.V."/>
            <person name="Van de Peer Y."/>
            <person name="Deforce D."/>
            <person name="Van Nieuwerburgh F."/>
            <person name="Esteves A.C."/>
            <person name="Alves A."/>
        </authorList>
    </citation>
    <scope>NUCLEOTIDE SEQUENCE [LARGE SCALE GENOMIC DNA]</scope>
    <source>
        <strain evidence="1 2">LA-SOL3</strain>
    </source>
</reference>
<evidence type="ECO:0000313" key="2">
    <source>
        <dbReference type="Proteomes" id="UP000325902"/>
    </source>
</evidence>
<proteinExistence type="predicted"/>
<comment type="caution">
    <text evidence="1">The sequence shown here is derived from an EMBL/GenBank/DDBJ whole genome shotgun (WGS) entry which is preliminary data.</text>
</comment>
<dbReference type="Proteomes" id="UP000325902">
    <property type="component" value="Unassembled WGS sequence"/>
</dbReference>
<keyword evidence="2" id="KW-1185">Reference proteome</keyword>
<protein>
    <submittedName>
        <fullName evidence="1">Uncharacterized protein</fullName>
    </submittedName>
</protein>
<accession>A0A5N5DGZ0</accession>